<comment type="similarity">
    <text evidence="1">Belongs to the peptidase C19 family.</text>
</comment>
<dbReference type="InterPro" id="IPR050164">
    <property type="entry name" value="Peptidase_C19"/>
</dbReference>
<dbReference type="GO" id="GO:0016579">
    <property type="term" value="P:protein deubiquitination"/>
    <property type="evidence" value="ECO:0007669"/>
    <property type="project" value="InterPro"/>
</dbReference>
<comment type="caution">
    <text evidence="4">The sequence shown here is derived from an EMBL/GenBank/DDBJ whole genome shotgun (WGS) entry which is preliminary data.</text>
</comment>
<dbReference type="InterPro" id="IPR018200">
    <property type="entry name" value="USP_CS"/>
</dbReference>
<reference evidence="4" key="1">
    <citation type="journal article" date="2020" name="G3 (Bethesda)">
        <title>High-Quality Assemblies for Three Invasive Social Wasps from the &lt;i&gt;Vespula&lt;/i&gt; Genus.</title>
        <authorList>
            <person name="Harrop T.W.R."/>
            <person name="Guhlin J."/>
            <person name="McLaughlin G.M."/>
            <person name="Permina E."/>
            <person name="Stockwell P."/>
            <person name="Gilligan J."/>
            <person name="Le Lec M.F."/>
            <person name="Gruber M.A.M."/>
            <person name="Quinn O."/>
            <person name="Lovegrove M."/>
            <person name="Duncan E.J."/>
            <person name="Remnant E.J."/>
            <person name="Van Eeckhoven J."/>
            <person name="Graham B."/>
            <person name="Knapp R.A."/>
            <person name="Langford K.W."/>
            <person name="Kronenberg Z."/>
            <person name="Press M.O."/>
            <person name="Eacker S.M."/>
            <person name="Wilson-Rankin E.E."/>
            <person name="Purcell J."/>
            <person name="Lester P.J."/>
            <person name="Dearden P.K."/>
        </authorList>
    </citation>
    <scope>NUCLEOTIDE SEQUENCE</scope>
    <source>
        <strain evidence="4">Marl-1</strain>
    </source>
</reference>
<dbReference type="InterPro" id="IPR038765">
    <property type="entry name" value="Papain-like_cys_pep_sf"/>
</dbReference>
<feature type="region of interest" description="Disordered" evidence="2">
    <location>
        <begin position="558"/>
        <end position="579"/>
    </location>
</feature>
<dbReference type="GO" id="GO:0004843">
    <property type="term" value="F:cysteine-type deubiquitinase activity"/>
    <property type="evidence" value="ECO:0007669"/>
    <property type="project" value="InterPro"/>
</dbReference>
<dbReference type="EMBL" id="JACSEA010000009">
    <property type="protein sequence ID" value="KAF7392949.1"/>
    <property type="molecule type" value="Genomic_DNA"/>
</dbReference>
<dbReference type="Pfam" id="PF00443">
    <property type="entry name" value="UCH"/>
    <property type="match status" value="1"/>
</dbReference>
<feature type="region of interest" description="Disordered" evidence="2">
    <location>
        <begin position="823"/>
        <end position="860"/>
    </location>
</feature>
<dbReference type="PROSITE" id="PS50235">
    <property type="entry name" value="USP_3"/>
    <property type="match status" value="1"/>
</dbReference>
<dbReference type="InterPro" id="IPR049407">
    <property type="entry name" value="Usp38-like_N"/>
</dbReference>
<dbReference type="Proteomes" id="UP000614350">
    <property type="component" value="Unassembled WGS sequence"/>
</dbReference>
<dbReference type="PANTHER" id="PTHR24006:SF908">
    <property type="entry name" value="DEUBIQUITINATING APOPTOTIC INHIBITOR, ISOFORM A"/>
    <property type="match status" value="1"/>
</dbReference>
<feature type="domain" description="USP" evidence="3">
    <location>
        <begin position="402"/>
        <end position="789"/>
    </location>
</feature>
<evidence type="ECO:0000313" key="5">
    <source>
        <dbReference type="Proteomes" id="UP000614350"/>
    </source>
</evidence>
<evidence type="ECO:0000256" key="1">
    <source>
        <dbReference type="ARBA" id="ARBA00009085"/>
    </source>
</evidence>
<dbReference type="AlphaFoldDB" id="A0A834JQX6"/>
<dbReference type="InterPro" id="IPR001394">
    <property type="entry name" value="Peptidase_C19_UCH"/>
</dbReference>
<proteinExistence type="inferred from homology"/>
<name>A0A834JQX6_VESVU</name>
<evidence type="ECO:0000313" key="4">
    <source>
        <dbReference type="EMBL" id="KAF7392949.1"/>
    </source>
</evidence>
<protein>
    <recommendedName>
        <fullName evidence="3">USP domain-containing protein</fullName>
    </recommendedName>
</protein>
<sequence>MGTGQIKRDIERSLNLIVTGKESEIAEGWEKLQKLDGNQVYSQLNTCLDILRRILKERITNVNEIPRIISWFCKHVIRNASDGSTFVSDLTIFLKNTHIKDVYNLTTILHPLIIYDTYFCESGNYIELCEAIVMSLASLSTPYQPLKDDEFNDNVIKIQSFLKKICSNTKNVHSEDPTFVCLKTLYKIISDKERIQEPALALATVLQLTEPSFIPRAVNWILSESLCDDKLVQALKVLCTWFPEWKGDRLGRWIMEFILGLERKQKDAILIEVTEATLSTMFPALLEPVLRRNASEIIFHILKRQGSLRLLHIIISTMDMILFQLVKENSESSRECIQEMINIRTALTTRHINPKTYIFPQINLQVMPQRNVVREILIGPTWTNEKELDSFVEPPKSIIGKVGLSNLGNICYMNSVLQALVMTREFCHEVLNYKPSNDSGEQVILKKLQNLFALLLYSNRISLAPTEIWNACRPASFLPGQQQDSSEFLCHLLDMLHEQEKCGGNDLSGCQYKVERQDNESPPMEEAGIIKRWTTEENLTGSTILQRKTQSLADFTQGEELSQTQHLSDSHSDSTDSGIQSVGGEEINIQASLVHRVLGGESKITYQCAQCDTSSHNTDKFRDLQLCFPEEIHENQKVSVQDLINYYLTPEKLTGENKYRCDKCMRLCDAQRIIKILQAPAHLILTLKHFHYDFESRLRTKLRHKVIYNDIIQLPVSTQPNPINETYQLYAAVVHSGYSMDYGHYFTYACDSKQNWYKFNDSYVSYTSLEDFKDLKPPDTPYILFYEKLGSSNGIYEDKLELSTLSKHIQDIVAKDKAAYIEESRHQSEKSQQSRYQPTFLRRSDNSDDENPPSSSCRGAVNIQTNSFLC</sequence>
<dbReference type="GO" id="GO:0005829">
    <property type="term" value="C:cytosol"/>
    <property type="evidence" value="ECO:0007669"/>
    <property type="project" value="TreeGrafter"/>
</dbReference>
<evidence type="ECO:0000256" key="2">
    <source>
        <dbReference type="SAM" id="MobiDB-lite"/>
    </source>
</evidence>
<gene>
    <name evidence="4" type="ORF">HZH66_008782</name>
</gene>
<dbReference type="InterPro" id="IPR028889">
    <property type="entry name" value="USP"/>
</dbReference>
<evidence type="ECO:0000259" key="3">
    <source>
        <dbReference type="PROSITE" id="PS50235"/>
    </source>
</evidence>
<dbReference type="PROSITE" id="PS00972">
    <property type="entry name" value="USP_1"/>
    <property type="match status" value="1"/>
</dbReference>
<dbReference type="Gene3D" id="3.90.70.10">
    <property type="entry name" value="Cysteine proteinases"/>
    <property type="match status" value="1"/>
</dbReference>
<dbReference type="Pfam" id="PF21246">
    <property type="entry name" value="Usp38-like_N"/>
    <property type="match status" value="1"/>
</dbReference>
<dbReference type="SUPFAM" id="SSF54001">
    <property type="entry name" value="Cysteine proteinases"/>
    <property type="match status" value="1"/>
</dbReference>
<organism evidence="4 5">
    <name type="scientific">Vespula vulgaris</name>
    <name type="common">Yellow jacket</name>
    <name type="synonym">Wasp</name>
    <dbReference type="NCBI Taxonomy" id="7454"/>
    <lineage>
        <taxon>Eukaryota</taxon>
        <taxon>Metazoa</taxon>
        <taxon>Ecdysozoa</taxon>
        <taxon>Arthropoda</taxon>
        <taxon>Hexapoda</taxon>
        <taxon>Insecta</taxon>
        <taxon>Pterygota</taxon>
        <taxon>Neoptera</taxon>
        <taxon>Endopterygota</taxon>
        <taxon>Hymenoptera</taxon>
        <taxon>Apocrita</taxon>
        <taxon>Aculeata</taxon>
        <taxon>Vespoidea</taxon>
        <taxon>Vespidae</taxon>
        <taxon>Vespinae</taxon>
        <taxon>Vespula</taxon>
    </lineage>
</organism>
<accession>A0A834JQX6</accession>
<dbReference type="PANTHER" id="PTHR24006">
    <property type="entry name" value="UBIQUITIN CARBOXYL-TERMINAL HYDROLASE"/>
    <property type="match status" value="1"/>
</dbReference>
<keyword evidence="5" id="KW-1185">Reference proteome</keyword>
<dbReference type="GO" id="GO:0005634">
    <property type="term" value="C:nucleus"/>
    <property type="evidence" value="ECO:0007669"/>
    <property type="project" value="TreeGrafter"/>
</dbReference>